<sequence length="138" mass="15690">MVADSQIYDWFTELGMKVEKIASGNFYFHITIAPPIGEGVKVSIIRTNPNSTYYIVTTVVDLDLNKIKKEPSLLRNIKRELMRMNVEFFLLPPDAEVPKSIQIAKIVFIDGLTKNEMLNVVELVKNSAYLTLSWLEGP</sequence>
<gene>
    <name evidence="1" type="ORF">KN1_22140</name>
</gene>
<dbReference type="Pfam" id="PF10061">
    <property type="entry name" value="DUF2299"/>
    <property type="match status" value="1"/>
</dbReference>
<dbReference type="InterPro" id="IPR018747">
    <property type="entry name" value="DUF2299"/>
</dbReference>
<reference evidence="1 2" key="1">
    <citation type="submission" date="2021-04" db="EMBL/GenBank/DDBJ databases">
        <title>Complete genome sequence of Stygiolobus sp. KN-1.</title>
        <authorList>
            <person name="Nakamura K."/>
            <person name="Sakai H."/>
            <person name="Kurosawa N."/>
        </authorList>
    </citation>
    <scope>NUCLEOTIDE SEQUENCE [LARGE SCALE GENOMIC DNA]</scope>
    <source>
        <strain evidence="1 2">KN-1</strain>
    </source>
</reference>
<dbReference type="KEGG" id="csty:KN1_22140"/>
<dbReference type="GeneID" id="66163945"/>
<dbReference type="Gene3D" id="3.30.1460.10">
    <property type="match status" value="1"/>
</dbReference>
<evidence type="ECO:0008006" key="3">
    <source>
        <dbReference type="Google" id="ProtNLM"/>
    </source>
</evidence>
<dbReference type="CDD" id="cd17510">
    <property type="entry name" value="T3SC_YbjN-like_2"/>
    <property type="match status" value="1"/>
</dbReference>
<dbReference type="Proteomes" id="UP000825123">
    <property type="component" value="Chromosome"/>
</dbReference>
<dbReference type="AlphaFoldDB" id="A0A8D5U833"/>
<accession>A0A8D5U833</accession>
<dbReference type="RefSeq" id="WP_221287598.1">
    <property type="nucleotide sequence ID" value="NZ_AP024597.1"/>
</dbReference>
<dbReference type="EMBL" id="AP024597">
    <property type="protein sequence ID" value="BCU70917.1"/>
    <property type="molecule type" value="Genomic_DNA"/>
</dbReference>
<name>A0A8D5U833_9CREN</name>
<evidence type="ECO:0000313" key="1">
    <source>
        <dbReference type="EMBL" id="BCU70917.1"/>
    </source>
</evidence>
<keyword evidence="2" id="KW-1185">Reference proteome</keyword>
<protein>
    <recommendedName>
        <fullName evidence="3">DUF2299 domain-containing protein</fullName>
    </recommendedName>
</protein>
<organism evidence="1 2">
    <name type="scientific">Stygiolobus caldivivus</name>
    <dbReference type="NCBI Taxonomy" id="2824673"/>
    <lineage>
        <taxon>Archaea</taxon>
        <taxon>Thermoproteota</taxon>
        <taxon>Thermoprotei</taxon>
        <taxon>Sulfolobales</taxon>
        <taxon>Sulfolobaceae</taxon>
        <taxon>Stygiolobus</taxon>
    </lineage>
</organism>
<proteinExistence type="predicted"/>
<evidence type="ECO:0000313" key="2">
    <source>
        <dbReference type="Proteomes" id="UP000825123"/>
    </source>
</evidence>